<evidence type="ECO:0000256" key="2">
    <source>
        <dbReference type="ARBA" id="ARBA00009012"/>
    </source>
</evidence>
<evidence type="ECO:0008006" key="10">
    <source>
        <dbReference type="Google" id="ProtNLM"/>
    </source>
</evidence>
<proteinExistence type="inferred from homology"/>
<keyword evidence="9" id="KW-1185">Reference proteome</keyword>
<feature type="region of interest" description="Disordered" evidence="6">
    <location>
        <begin position="285"/>
        <end position="319"/>
    </location>
</feature>
<keyword evidence="3 7" id="KW-0812">Transmembrane</keyword>
<comment type="caution">
    <text evidence="8">The sequence shown here is derived from an EMBL/GenBank/DDBJ whole genome shotgun (WGS) entry which is preliminary data.</text>
</comment>
<evidence type="ECO:0000313" key="8">
    <source>
        <dbReference type="EMBL" id="KAH0556299.1"/>
    </source>
</evidence>
<evidence type="ECO:0000256" key="4">
    <source>
        <dbReference type="ARBA" id="ARBA00022989"/>
    </source>
</evidence>
<comment type="subcellular location">
    <subcellularLocation>
        <location evidence="1">Membrane</location>
        <topology evidence="1">Multi-pass membrane protein</topology>
    </subcellularLocation>
</comment>
<dbReference type="AlphaFoldDB" id="A0A9P8L8Q4"/>
<name>A0A9P8L8Q4_9PEZI</name>
<keyword evidence="5 7" id="KW-0472">Membrane</keyword>
<feature type="compositionally biased region" description="Polar residues" evidence="6">
    <location>
        <begin position="288"/>
        <end position="303"/>
    </location>
</feature>
<feature type="transmembrane region" description="Helical" evidence="7">
    <location>
        <begin position="175"/>
        <end position="198"/>
    </location>
</feature>
<evidence type="ECO:0000256" key="5">
    <source>
        <dbReference type="ARBA" id="ARBA00023136"/>
    </source>
</evidence>
<dbReference type="InterPro" id="IPR002794">
    <property type="entry name" value="DUF92_TMEM19"/>
</dbReference>
<dbReference type="Pfam" id="PF01940">
    <property type="entry name" value="DUF92"/>
    <property type="match status" value="1"/>
</dbReference>
<keyword evidence="4 7" id="KW-1133">Transmembrane helix</keyword>
<evidence type="ECO:0000256" key="3">
    <source>
        <dbReference type="ARBA" id="ARBA00022692"/>
    </source>
</evidence>
<organism evidence="8 9">
    <name type="scientific">Trichoglossum hirsutum</name>
    <dbReference type="NCBI Taxonomy" id="265104"/>
    <lineage>
        <taxon>Eukaryota</taxon>
        <taxon>Fungi</taxon>
        <taxon>Dikarya</taxon>
        <taxon>Ascomycota</taxon>
        <taxon>Pezizomycotina</taxon>
        <taxon>Geoglossomycetes</taxon>
        <taxon>Geoglossales</taxon>
        <taxon>Geoglossaceae</taxon>
        <taxon>Trichoglossum</taxon>
    </lineage>
</organism>
<feature type="transmembrane region" description="Helical" evidence="7">
    <location>
        <begin position="29"/>
        <end position="55"/>
    </location>
</feature>
<evidence type="ECO:0000256" key="6">
    <source>
        <dbReference type="SAM" id="MobiDB-lite"/>
    </source>
</evidence>
<sequence>MQPLIAVPATALLVYRAYSRKSLTPIGIVTAVATAIIHAIHPWSVFFALLAVFFLGGTTVTKVKHDVKARLTLSASGSSSGEGSRTHVQVLANSLVASVLILLHAWKLAGREVGARGQDCWSWGGDPLVVGIVSNYAAVAADTFSSELGILSKDRPRLVTSLRLRQVPPGTNGGVTLFGIFAGLLGSLTIALTSVLLLPFCEAQSTAGHESAEPAGLQGGGTWNIKEKAIWVMFITAWGGIGSLVDSFLGGWLQASVVDVRTGKIVEGDGGRKVLVHSTGSPYMPFSKTDSMQGPPLHSNNTSDRTEHTPNDNDGVLRQRLGDKSEKQDLELSFRQKRHEGQPSRKIESGVGLLDNNAVNLLMAFIMSIGGIVVAAWRWGIPLDSIMSLKLPEASFDFHG</sequence>
<dbReference type="EMBL" id="JAGHQM010001148">
    <property type="protein sequence ID" value="KAH0556299.1"/>
    <property type="molecule type" value="Genomic_DNA"/>
</dbReference>
<feature type="transmembrane region" description="Helical" evidence="7">
    <location>
        <begin position="361"/>
        <end position="381"/>
    </location>
</feature>
<dbReference type="PANTHER" id="PTHR13353">
    <property type="entry name" value="TRANSMEMBRANE PROTEIN 19"/>
    <property type="match status" value="1"/>
</dbReference>
<evidence type="ECO:0000256" key="1">
    <source>
        <dbReference type="ARBA" id="ARBA00004141"/>
    </source>
</evidence>
<dbReference type="PANTHER" id="PTHR13353:SF5">
    <property type="entry name" value="TRANSMEMBRANE PROTEIN 19"/>
    <property type="match status" value="1"/>
</dbReference>
<gene>
    <name evidence="8" type="ORF">GP486_005774</name>
</gene>
<accession>A0A9P8L8Q4</accession>
<evidence type="ECO:0000256" key="7">
    <source>
        <dbReference type="SAM" id="Phobius"/>
    </source>
</evidence>
<dbReference type="GO" id="GO:0016020">
    <property type="term" value="C:membrane"/>
    <property type="evidence" value="ECO:0007669"/>
    <property type="project" value="UniProtKB-SubCell"/>
</dbReference>
<dbReference type="Proteomes" id="UP000750711">
    <property type="component" value="Unassembled WGS sequence"/>
</dbReference>
<feature type="transmembrane region" description="Helical" evidence="7">
    <location>
        <begin position="230"/>
        <end position="253"/>
    </location>
</feature>
<evidence type="ECO:0000313" key="9">
    <source>
        <dbReference type="Proteomes" id="UP000750711"/>
    </source>
</evidence>
<reference evidence="8" key="1">
    <citation type="submission" date="2021-03" db="EMBL/GenBank/DDBJ databases">
        <title>Comparative genomics and phylogenomic investigation of the class Geoglossomycetes provide insights into ecological specialization and systematics.</title>
        <authorList>
            <person name="Melie T."/>
            <person name="Pirro S."/>
            <person name="Miller A.N."/>
            <person name="Quandt A."/>
        </authorList>
    </citation>
    <scope>NUCLEOTIDE SEQUENCE</scope>
    <source>
        <strain evidence="8">CAQ_001_2017</strain>
    </source>
</reference>
<comment type="similarity">
    <text evidence="2">Belongs to the TMEM19 family.</text>
</comment>
<protein>
    <recommendedName>
        <fullName evidence="10">Integral membrane family protein</fullName>
    </recommendedName>
</protein>
<feature type="compositionally biased region" description="Basic and acidic residues" evidence="6">
    <location>
        <begin position="304"/>
        <end position="319"/>
    </location>
</feature>